<dbReference type="AlphaFoldDB" id="A0A415DX69"/>
<dbReference type="Proteomes" id="UP000284841">
    <property type="component" value="Unassembled WGS sequence"/>
</dbReference>
<sequence>MAENIFACQQALICKQGRMEEPGWKNAHRNDCLKRGTVSGKFGNVYCAGTRRISQEMRLEA</sequence>
<dbReference type="EMBL" id="QRMS01000005">
    <property type="protein sequence ID" value="RHJ85069.1"/>
    <property type="molecule type" value="Genomic_DNA"/>
</dbReference>
<proteinExistence type="predicted"/>
<keyword evidence="2" id="KW-1185">Reference proteome</keyword>
<name>A0A415DX69_9FIRM</name>
<evidence type="ECO:0000313" key="1">
    <source>
        <dbReference type="EMBL" id="RHJ85069.1"/>
    </source>
</evidence>
<protein>
    <submittedName>
        <fullName evidence="1">Uncharacterized protein</fullName>
    </submittedName>
</protein>
<organism evidence="1 2">
    <name type="scientific">Emergencia timonensis</name>
    <dbReference type="NCBI Taxonomy" id="1776384"/>
    <lineage>
        <taxon>Bacteria</taxon>
        <taxon>Bacillati</taxon>
        <taxon>Bacillota</taxon>
        <taxon>Clostridia</taxon>
        <taxon>Peptostreptococcales</taxon>
        <taxon>Anaerovoracaceae</taxon>
        <taxon>Emergencia</taxon>
    </lineage>
</organism>
<comment type="caution">
    <text evidence="1">The sequence shown here is derived from an EMBL/GenBank/DDBJ whole genome shotgun (WGS) entry which is preliminary data.</text>
</comment>
<gene>
    <name evidence="1" type="ORF">DW099_15300</name>
</gene>
<accession>A0A415DX69</accession>
<reference evidence="1 2" key="1">
    <citation type="submission" date="2018-08" db="EMBL/GenBank/DDBJ databases">
        <title>A genome reference for cultivated species of the human gut microbiota.</title>
        <authorList>
            <person name="Zou Y."/>
            <person name="Xue W."/>
            <person name="Luo G."/>
        </authorList>
    </citation>
    <scope>NUCLEOTIDE SEQUENCE [LARGE SCALE GENOMIC DNA]</scope>
    <source>
        <strain evidence="1 2">AM07-24</strain>
    </source>
</reference>
<evidence type="ECO:0000313" key="2">
    <source>
        <dbReference type="Proteomes" id="UP000284841"/>
    </source>
</evidence>